<evidence type="ECO:0000259" key="3">
    <source>
        <dbReference type="SMART" id="SM00560"/>
    </source>
</evidence>
<dbReference type="Pfam" id="PF10102">
    <property type="entry name" value="DUF2341"/>
    <property type="match status" value="1"/>
</dbReference>
<protein>
    <recommendedName>
        <fullName evidence="3">LamG-like jellyroll fold domain-containing protein</fullName>
    </recommendedName>
</protein>
<feature type="domain" description="LamG-like jellyroll fold" evidence="3">
    <location>
        <begin position="91"/>
        <end position="223"/>
    </location>
</feature>
<dbReference type="InterPro" id="IPR018765">
    <property type="entry name" value="DUF2341"/>
</dbReference>
<dbReference type="InterPro" id="IPR013320">
    <property type="entry name" value="ConA-like_dom_sf"/>
</dbReference>
<name>X1H2D2_9ZZZZ</name>
<evidence type="ECO:0000256" key="2">
    <source>
        <dbReference type="ARBA" id="ARBA00023157"/>
    </source>
</evidence>
<evidence type="ECO:0000256" key="1">
    <source>
        <dbReference type="ARBA" id="ARBA00022729"/>
    </source>
</evidence>
<keyword evidence="2" id="KW-1015">Disulfide bond</keyword>
<organism evidence="4">
    <name type="scientific">marine sediment metagenome</name>
    <dbReference type="NCBI Taxonomy" id="412755"/>
    <lineage>
        <taxon>unclassified sequences</taxon>
        <taxon>metagenomes</taxon>
        <taxon>ecological metagenomes</taxon>
    </lineage>
</organism>
<dbReference type="Pfam" id="PF13385">
    <property type="entry name" value="Laminin_G_3"/>
    <property type="match status" value="1"/>
</dbReference>
<accession>X1H2D2</accession>
<evidence type="ECO:0000313" key="4">
    <source>
        <dbReference type="EMBL" id="GAH39438.1"/>
    </source>
</evidence>
<dbReference type="AlphaFoldDB" id="X1H2D2"/>
<dbReference type="Gene3D" id="2.60.120.200">
    <property type="match status" value="2"/>
</dbReference>
<dbReference type="SMART" id="SM00560">
    <property type="entry name" value="LamGL"/>
    <property type="match status" value="1"/>
</dbReference>
<dbReference type="EMBL" id="BARU01009619">
    <property type="protein sequence ID" value="GAH39438.1"/>
    <property type="molecule type" value="Genomic_DNA"/>
</dbReference>
<dbReference type="SUPFAM" id="SSF49899">
    <property type="entry name" value="Concanavalin A-like lectins/glucanases"/>
    <property type="match status" value="1"/>
</dbReference>
<comment type="caution">
    <text evidence="4">The sequence shown here is derived from an EMBL/GenBank/DDBJ whole genome shotgun (WGS) entry which is preliminary data.</text>
</comment>
<reference evidence="4" key="1">
    <citation type="journal article" date="2014" name="Front. Microbiol.">
        <title>High frequency of phylogenetically diverse reductive dehalogenase-homologous genes in deep subseafloor sedimentary metagenomes.</title>
        <authorList>
            <person name="Kawai M."/>
            <person name="Futagami T."/>
            <person name="Toyoda A."/>
            <person name="Takaki Y."/>
            <person name="Nishi S."/>
            <person name="Hori S."/>
            <person name="Arai W."/>
            <person name="Tsubouchi T."/>
            <person name="Morono Y."/>
            <person name="Uchiyama I."/>
            <person name="Ito T."/>
            <person name="Fujiyama A."/>
            <person name="Inagaki F."/>
            <person name="Takami H."/>
        </authorList>
    </citation>
    <scope>NUCLEOTIDE SEQUENCE</scope>
    <source>
        <strain evidence="4">Expedition CK06-06</strain>
    </source>
</reference>
<sequence>QLDHEIEDYEPSSGKFVAWVRIPTLSLNVDTVIYMYYGNSCIDSPTENVPGVWNSNYQGVWHLGEKYALDFDGGDDYVEISNEANFDFASGDVSVSAWIYSKAAQPDWAGIVSKYPFGSGSGWTLQFHDTDQVVFEWDNGGTFYAAITNDDIPQDEWVHIVGQVEGTTLKIYVNGVLQTVTDELTGRQTNDHAVWIGTEGGENIKFQGQIDEVRIWTRALIPTEISDLYQGSPVSRTGLVGEWLMNDRTGNTVSDSSGEGNDGNMTGHAATWIPAAKDSTLNANHGTSAGSMTSADQVSGRINGSLDFDGSDDYVSFASQGQTVITLSA</sequence>
<keyword evidence="1" id="KW-0732">Signal</keyword>
<proteinExistence type="predicted"/>
<dbReference type="InterPro" id="IPR006558">
    <property type="entry name" value="LamG-like"/>
</dbReference>
<gene>
    <name evidence="4" type="ORF">S03H2_18535</name>
</gene>
<feature type="non-terminal residue" evidence="4">
    <location>
        <position position="1"/>
    </location>
</feature>
<feature type="non-terminal residue" evidence="4">
    <location>
        <position position="329"/>
    </location>
</feature>